<keyword evidence="3" id="KW-1185">Reference proteome</keyword>
<dbReference type="AlphaFoldDB" id="A0A8H5G6I1"/>
<dbReference type="EMBL" id="JAACJO010000004">
    <property type="protein sequence ID" value="KAF5359110.1"/>
    <property type="molecule type" value="Genomic_DNA"/>
</dbReference>
<reference evidence="2 3" key="1">
    <citation type="journal article" date="2020" name="ISME J.">
        <title>Uncovering the hidden diversity of litter-decomposition mechanisms in mushroom-forming fungi.</title>
        <authorList>
            <person name="Floudas D."/>
            <person name="Bentzer J."/>
            <person name="Ahren D."/>
            <person name="Johansson T."/>
            <person name="Persson P."/>
            <person name="Tunlid A."/>
        </authorList>
    </citation>
    <scope>NUCLEOTIDE SEQUENCE [LARGE SCALE GENOMIC DNA]</scope>
    <source>
        <strain evidence="2 3">CBS 146.42</strain>
    </source>
</reference>
<organism evidence="2 3">
    <name type="scientific">Leucocoprinus leucothites</name>
    <dbReference type="NCBI Taxonomy" id="201217"/>
    <lineage>
        <taxon>Eukaryota</taxon>
        <taxon>Fungi</taxon>
        <taxon>Dikarya</taxon>
        <taxon>Basidiomycota</taxon>
        <taxon>Agaricomycotina</taxon>
        <taxon>Agaricomycetes</taxon>
        <taxon>Agaricomycetidae</taxon>
        <taxon>Agaricales</taxon>
        <taxon>Agaricineae</taxon>
        <taxon>Agaricaceae</taxon>
        <taxon>Leucocoprinus</taxon>
    </lineage>
</organism>
<evidence type="ECO:0000313" key="2">
    <source>
        <dbReference type="EMBL" id="KAF5359110.1"/>
    </source>
</evidence>
<name>A0A8H5G6I1_9AGAR</name>
<feature type="region of interest" description="Disordered" evidence="1">
    <location>
        <begin position="1033"/>
        <end position="1061"/>
    </location>
</feature>
<accession>A0A8H5G6I1</accession>
<proteinExistence type="predicted"/>
<evidence type="ECO:0000256" key="1">
    <source>
        <dbReference type="SAM" id="MobiDB-lite"/>
    </source>
</evidence>
<dbReference type="Proteomes" id="UP000559027">
    <property type="component" value="Unassembled WGS sequence"/>
</dbReference>
<comment type="caution">
    <text evidence="2">The sequence shown here is derived from an EMBL/GenBank/DDBJ whole genome shotgun (WGS) entry which is preliminary data.</text>
</comment>
<gene>
    <name evidence="2" type="ORF">D9756_003235</name>
</gene>
<sequence>MSLELLLLHGVKLRHASYATKPTLWEQPQETAELICEEGSTPAGDSMTSGSNDDESVYMGSMVPFEPDYTTPCNPAPIRLDGALAARRNSGHSSAQACVESQAQLPKASTTFASVHAPSTKWSALPKDPSIDTDASTETVTFSSLADALESMVKLVGITTSGTPMQIQIHLEPVVSALQCFGPQLLPRLDARTSAELLCLFGKMSDGEDIPKPRSSSQEWGQGRGKYWEEVIMIAEAKEALGHVFGKKENYWSMRAYLEQAKSYDIPAARQVAKAYYLRLAASTRSDPSIIVPYLNIFLVCPSKPGFGEALDTLCRILGQRNPHRRVVEIFWRVILVHNGTLSPDHKTTILYMIYRRLFSSQFFALRERSISSFAIRDLVTGFAASLFPCYQEHNLPDGLLPWVQKVVRSSVNEGIPIDDRFKNLALIAAWILSLESSDLPELWHLPNSHEWGAVIGLAILDRRIRSQPVGSSEKEGLKDIARSLWRLWADIPAFDKPREVGRVVAATFLHIATRLGDGLLLDPCLKYISTDKLMTVSSAEEPEPRQVEQLFGMLSQCILVSKGRVWTQTLSLLKDTSHSPIHLSLYLWRIFQELGAQNAELAYQFFRECLSREIPVSPAASILVVQNLALEQSWDKVATILQEVQISGTSLELILEIVLSSFRTSRQEATTPALAAAVGEALLSHFSNTSVPSRLKYPIRFFLPIMIASQHPRKTVEVLEVLLHRNPTIFSSRYFIRVIHTLFRRRQLALGFKVFCLAAEAFKSRPVIVSDLARKTKLALVRAGAFKLASHPRMTSPIHRTLRDRIVCLSLRRPAYTVGQSIYRLIPALTAPLTRGPVKLIAVHVLLQNRRFALARQLIGQSYSQLKPQDLTAIGNAYLHGHLLYWNKRNGRLLRHVVRSKNFLAQKYGFVPDRVTVNIVIKAMLRWRVYLDSRNIMSLFDHLVRKGYPASERWHTANDVPFGTLPGEMALDLSGIQQGLSFKRHVRPLYKMFIRELFLRKNPRAAHRIVGILKEEEARAVRAKEHRERARRLGIIKKQQRERTLAKKRSGSGGSASNDQ</sequence>
<evidence type="ECO:0000313" key="3">
    <source>
        <dbReference type="Proteomes" id="UP000559027"/>
    </source>
</evidence>
<protein>
    <submittedName>
        <fullName evidence="2">Uncharacterized protein</fullName>
    </submittedName>
</protein>
<dbReference type="OrthoDB" id="2565179at2759"/>